<feature type="chain" id="PRO_5042244962" description="Adenosine 5'-monophosphoramidase HINT3" evidence="10">
    <location>
        <begin position="20"/>
        <end position="161"/>
    </location>
</feature>
<keyword evidence="1" id="KW-0547">Nucleotide-binding</keyword>
<evidence type="ECO:0000259" key="11">
    <source>
        <dbReference type="PROSITE" id="PS51084"/>
    </source>
</evidence>
<sequence length="161" mass="18735">MLALWLSMTYVISYIMASADDCTFCKISAGKDEETEIIFKRDGFTAFRDIKPAARHHYLIIPDEHIPDPKHLDGNHVEIVEKMVSIGKQLIQDREDTLDDIRFGFHWPPFHSVRHLHLHVISPTADMSFLARGIFKPNSFWFVTADWLLERLKKMRQAKNG</sequence>
<dbReference type="GO" id="GO:0000166">
    <property type="term" value="F:nucleotide binding"/>
    <property type="evidence" value="ECO:0007669"/>
    <property type="project" value="UniProtKB-KW"/>
</dbReference>
<dbReference type="PRINTS" id="PR00332">
    <property type="entry name" value="HISTRIAD"/>
</dbReference>
<keyword evidence="10" id="KW-0732">Signal</keyword>
<dbReference type="EMBL" id="JAEAOA010000474">
    <property type="protein sequence ID" value="KAK3580945.1"/>
    <property type="molecule type" value="Genomic_DNA"/>
</dbReference>
<dbReference type="GO" id="GO:0016787">
    <property type="term" value="F:hydrolase activity"/>
    <property type="evidence" value="ECO:0007669"/>
    <property type="project" value="UniProtKB-KW"/>
</dbReference>
<evidence type="ECO:0000256" key="8">
    <source>
        <dbReference type="PIRSR" id="PIRSR601310-3"/>
    </source>
</evidence>
<reference evidence="12" key="3">
    <citation type="submission" date="2023-05" db="EMBL/GenBank/DDBJ databases">
        <authorList>
            <person name="Smith C.H."/>
        </authorList>
    </citation>
    <scope>NUCLEOTIDE SEQUENCE</scope>
    <source>
        <strain evidence="12">CHS0354</strain>
        <tissue evidence="12">Mantle</tissue>
    </source>
</reference>
<dbReference type="InterPro" id="IPR036265">
    <property type="entry name" value="HIT-like_sf"/>
</dbReference>
<dbReference type="SUPFAM" id="SSF54197">
    <property type="entry name" value="HIT-like"/>
    <property type="match status" value="1"/>
</dbReference>
<dbReference type="InterPro" id="IPR001310">
    <property type="entry name" value="Histidine_triad_HIT"/>
</dbReference>
<protein>
    <recommendedName>
        <fullName evidence="5">Adenosine 5'-monophosphoramidase HINT3</fullName>
    </recommendedName>
    <alternativeName>
        <fullName evidence="6">Histidine triad nucleotide-binding protein 3</fullName>
    </alternativeName>
</protein>
<dbReference type="InterPro" id="IPR011146">
    <property type="entry name" value="HIT-like"/>
</dbReference>
<feature type="active site" description="Tele-AMP-histidine intermediate" evidence="7">
    <location>
        <position position="117"/>
    </location>
</feature>
<keyword evidence="2" id="KW-0378">Hydrolase</keyword>
<name>A0AAE0RX71_9BIVA</name>
<evidence type="ECO:0000256" key="9">
    <source>
        <dbReference type="PROSITE-ProRule" id="PRU00464"/>
    </source>
</evidence>
<keyword evidence="13" id="KW-1185">Reference proteome</keyword>
<proteinExistence type="inferred from homology"/>
<evidence type="ECO:0000256" key="5">
    <source>
        <dbReference type="ARBA" id="ARBA00039802"/>
    </source>
</evidence>
<reference evidence="12" key="2">
    <citation type="journal article" date="2021" name="Genome Biol. Evol.">
        <title>Developing a high-quality reference genome for a parasitic bivalve with doubly uniparental inheritance (Bivalvia: Unionida).</title>
        <authorList>
            <person name="Smith C.H."/>
        </authorList>
    </citation>
    <scope>NUCLEOTIDE SEQUENCE</scope>
    <source>
        <strain evidence="12">CHS0354</strain>
        <tissue evidence="12">Mantle</tissue>
    </source>
</reference>
<organism evidence="12 13">
    <name type="scientific">Potamilus streckersoni</name>
    <dbReference type="NCBI Taxonomy" id="2493646"/>
    <lineage>
        <taxon>Eukaryota</taxon>
        <taxon>Metazoa</taxon>
        <taxon>Spiralia</taxon>
        <taxon>Lophotrochozoa</taxon>
        <taxon>Mollusca</taxon>
        <taxon>Bivalvia</taxon>
        <taxon>Autobranchia</taxon>
        <taxon>Heteroconchia</taxon>
        <taxon>Palaeoheterodonta</taxon>
        <taxon>Unionida</taxon>
        <taxon>Unionoidea</taxon>
        <taxon>Unionidae</taxon>
        <taxon>Ambleminae</taxon>
        <taxon>Lampsilini</taxon>
        <taxon>Potamilus</taxon>
    </lineage>
</organism>
<evidence type="ECO:0000256" key="3">
    <source>
        <dbReference type="ARBA" id="ARBA00024472"/>
    </source>
</evidence>
<accession>A0AAE0RX71</accession>
<feature type="domain" description="HIT" evidence="11">
    <location>
        <begin position="23"/>
        <end position="129"/>
    </location>
</feature>
<dbReference type="PROSITE" id="PS51084">
    <property type="entry name" value="HIT_2"/>
    <property type="match status" value="1"/>
</dbReference>
<feature type="short sequence motif" description="Histidine triad motif" evidence="8 9">
    <location>
        <begin position="115"/>
        <end position="119"/>
    </location>
</feature>
<dbReference type="PANTHER" id="PTHR12486">
    <property type="entry name" value="APRATAXIN-RELATED"/>
    <property type="match status" value="1"/>
</dbReference>
<dbReference type="PANTHER" id="PTHR12486:SF5">
    <property type="entry name" value="ADENOSINE 5'-MONOPHOSPHORAMIDASE HINT3"/>
    <property type="match status" value="1"/>
</dbReference>
<dbReference type="Proteomes" id="UP001195483">
    <property type="component" value="Unassembled WGS sequence"/>
</dbReference>
<evidence type="ECO:0000256" key="2">
    <source>
        <dbReference type="ARBA" id="ARBA00022801"/>
    </source>
</evidence>
<dbReference type="Pfam" id="PF11969">
    <property type="entry name" value="DcpS_C"/>
    <property type="match status" value="1"/>
</dbReference>
<comment type="caution">
    <text evidence="12">The sequence shown here is derived from an EMBL/GenBank/DDBJ whole genome shotgun (WGS) entry which is preliminary data.</text>
</comment>
<dbReference type="AlphaFoldDB" id="A0AAE0RX71"/>
<comment type="similarity">
    <text evidence="4">Belongs to the HINT family.</text>
</comment>
<evidence type="ECO:0000256" key="1">
    <source>
        <dbReference type="ARBA" id="ARBA00022741"/>
    </source>
</evidence>
<evidence type="ECO:0000313" key="12">
    <source>
        <dbReference type="EMBL" id="KAK3580945.1"/>
    </source>
</evidence>
<evidence type="ECO:0000256" key="7">
    <source>
        <dbReference type="PIRSR" id="PIRSR601310-1"/>
    </source>
</evidence>
<comment type="catalytic activity">
    <reaction evidence="3">
        <text>adenosine 5'-phosphoramidate + H2O = NH4(+) + AMP</text>
        <dbReference type="Rhea" id="RHEA:67916"/>
        <dbReference type="ChEBI" id="CHEBI:15377"/>
        <dbReference type="ChEBI" id="CHEBI:28938"/>
        <dbReference type="ChEBI" id="CHEBI:57890"/>
        <dbReference type="ChEBI" id="CHEBI:456215"/>
    </reaction>
</comment>
<evidence type="ECO:0000256" key="6">
    <source>
        <dbReference type="ARBA" id="ARBA00042361"/>
    </source>
</evidence>
<dbReference type="Gene3D" id="3.30.428.10">
    <property type="entry name" value="HIT-like"/>
    <property type="match status" value="1"/>
</dbReference>
<evidence type="ECO:0000256" key="10">
    <source>
        <dbReference type="SAM" id="SignalP"/>
    </source>
</evidence>
<evidence type="ECO:0000256" key="4">
    <source>
        <dbReference type="ARBA" id="ARBA00025764"/>
    </source>
</evidence>
<evidence type="ECO:0000313" key="13">
    <source>
        <dbReference type="Proteomes" id="UP001195483"/>
    </source>
</evidence>
<gene>
    <name evidence="12" type="ORF">CHS0354_006970</name>
</gene>
<reference evidence="12" key="1">
    <citation type="journal article" date="2021" name="Genome Biol. Evol.">
        <title>A High-Quality Reference Genome for a Parasitic Bivalve with Doubly Uniparental Inheritance (Bivalvia: Unionida).</title>
        <authorList>
            <person name="Smith C.H."/>
        </authorList>
    </citation>
    <scope>NUCLEOTIDE SEQUENCE</scope>
    <source>
        <strain evidence="12">CHS0354</strain>
    </source>
</reference>
<feature type="signal peptide" evidence="10">
    <location>
        <begin position="1"/>
        <end position="19"/>
    </location>
</feature>